<dbReference type="Proteomes" id="UP000789508">
    <property type="component" value="Unassembled WGS sequence"/>
</dbReference>
<protein>
    <submittedName>
        <fullName evidence="1">1866_t:CDS:1</fullName>
    </submittedName>
</protein>
<feature type="non-terminal residue" evidence="1">
    <location>
        <position position="1"/>
    </location>
</feature>
<sequence>RDLEKIEKPKAELKKQKEGHETLLKGDIVELKKGLQREKQSKK</sequence>
<evidence type="ECO:0000313" key="1">
    <source>
        <dbReference type="EMBL" id="CAG8621087.1"/>
    </source>
</evidence>
<gene>
    <name evidence="1" type="ORF">ALEPTO_LOCUS8964</name>
</gene>
<organism evidence="1 2">
    <name type="scientific">Ambispora leptoticha</name>
    <dbReference type="NCBI Taxonomy" id="144679"/>
    <lineage>
        <taxon>Eukaryota</taxon>
        <taxon>Fungi</taxon>
        <taxon>Fungi incertae sedis</taxon>
        <taxon>Mucoromycota</taxon>
        <taxon>Glomeromycotina</taxon>
        <taxon>Glomeromycetes</taxon>
        <taxon>Archaeosporales</taxon>
        <taxon>Ambisporaceae</taxon>
        <taxon>Ambispora</taxon>
    </lineage>
</organism>
<name>A0A9N9GN86_9GLOM</name>
<proteinExistence type="predicted"/>
<evidence type="ECO:0000313" key="2">
    <source>
        <dbReference type="Proteomes" id="UP000789508"/>
    </source>
</evidence>
<comment type="caution">
    <text evidence="1">The sequence shown here is derived from an EMBL/GenBank/DDBJ whole genome shotgun (WGS) entry which is preliminary data.</text>
</comment>
<dbReference type="AlphaFoldDB" id="A0A9N9GN86"/>
<dbReference type="EMBL" id="CAJVPS010006029">
    <property type="protein sequence ID" value="CAG8621087.1"/>
    <property type="molecule type" value="Genomic_DNA"/>
</dbReference>
<accession>A0A9N9GN86</accession>
<keyword evidence="2" id="KW-1185">Reference proteome</keyword>
<reference evidence="1" key="1">
    <citation type="submission" date="2021-06" db="EMBL/GenBank/DDBJ databases">
        <authorList>
            <person name="Kallberg Y."/>
            <person name="Tangrot J."/>
            <person name="Rosling A."/>
        </authorList>
    </citation>
    <scope>NUCLEOTIDE SEQUENCE</scope>
    <source>
        <strain evidence="1">FL130A</strain>
    </source>
</reference>